<dbReference type="Pfam" id="PF04297">
    <property type="entry name" value="UPF0122"/>
    <property type="match status" value="1"/>
</dbReference>
<feature type="coiled-coil region" evidence="4">
    <location>
        <begin position="47"/>
        <end position="74"/>
    </location>
</feature>
<dbReference type="EMBL" id="DVNM01000028">
    <property type="protein sequence ID" value="HIU69357.1"/>
    <property type="molecule type" value="Genomic_DNA"/>
</dbReference>
<dbReference type="InterPro" id="IPR036388">
    <property type="entry name" value="WH-like_DNA-bd_sf"/>
</dbReference>
<comment type="function">
    <text evidence="2 3">Might take part in the signal recognition particle (SRP) pathway. This is inferred from the conservation of its genetic proximity to ftsY/ffh. May be a regulatory protein.</text>
</comment>
<dbReference type="HAMAP" id="MF_00245">
    <property type="entry name" value="UPF0122"/>
    <property type="match status" value="1"/>
</dbReference>
<name>A0A9D1MVJ0_9FIRM</name>
<dbReference type="SUPFAM" id="SSF88659">
    <property type="entry name" value="Sigma3 and sigma4 domains of RNA polymerase sigma factors"/>
    <property type="match status" value="1"/>
</dbReference>
<protein>
    <recommendedName>
        <fullName evidence="3">UPF0122 protein IAD23_05295</fullName>
    </recommendedName>
</protein>
<evidence type="ECO:0000256" key="4">
    <source>
        <dbReference type="SAM" id="Coils"/>
    </source>
</evidence>
<evidence type="ECO:0000313" key="6">
    <source>
        <dbReference type="Proteomes" id="UP000824125"/>
    </source>
</evidence>
<dbReference type="AlphaFoldDB" id="A0A9D1MVJ0"/>
<comment type="caution">
    <text evidence="5">The sequence shown here is derived from an EMBL/GenBank/DDBJ whole genome shotgun (WGS) entry which is preliminary data.</text>
</comment>
<reference evidence="5" key="2">
    <citation type="journal article" date="2021" name="PeerJ">
        <title>Extensive microbial diversity within the chicken gut microbiome revealed by metagenomics and culture.</title>
        <authorList>
            <person name="Gilroy R."/>
            <person name="Ravi A."/>
            <person name="Getino M."/>
            <person name="Pursley I."/>
            <person name="Horton D.L."/>
            <person name="Alikhan N.F."/>
            <person name="Baker D."/>
            <person name="Gharbi K."/>
            <person name="Hall N."/>
            <person name="Watson M."/>
            <person name="Adriaenssens E.M."/>
            <person name="Foster-Nyarko E."/>
            <person name="Jarju S."/>
            <person name="Secka A."/>
            <person name="Antonio M."/>
            <person name="Oren A."/>
            <person name="Chaudhuri R.R."/>
            <person name="La Ragione R."/>
            <person name="Hildebrand F."/>
            <person name="Pallen M.J."/>
        </authorList>
    </citation>
    <scope>NUCLEOTIDE SEQUENCE</scope>
    <source>
        <strain evidence="5">CHK176-6737</strain>
    </source>
</reference>
<dbReference type="InterPro" id="IPR013324">
    <property type="entry name" value="RNA_pol_sigma_r3/r4-like"/>
</dbReference>
<accession>A0A9D1MVJ0</accession>
<evidence type="ECO:0000256" key="1">
    <source>
        <dbReference type="ARBA" id="ARBA00008720"/>
    </source>
</evidence>
<evidence type="ECO:0000256" key="2">
    <source>
        <dbReference type="ARBA" id="ARBA00024764"/>
    </source>
</evidence>
<dbReference type="Gene3D" id="1.10.10.10">
    <property type="entry name" value="Winged helix-like DNA-binding domain superfamily/Winged helix DNA-binding domain"/>
    <property type="match status" value="1"/>
</dbReference>
<dbReference type="InterPro" id="IPR007394">
    <property type="entry name" value="UPF0122"/>
</dbReference>
<comment type="similarity">
    <text evidence="1 3">Belongs to the UPF0122 family.</text>
</comment>
<keyword evidence="4" id="KW-0175">Coiled coil</keyword>
<dbReference type="NCBIfam" id="NF045758">
    <property type="entry name" value="YlxM"/>
    <property type="match status" value="1"/>
</dbReference>
<dbReference type="GO" id="GO:0003677">
    <property type="term" value="F:DNA binding"/>
    <property type="evidence" value="ECO:0007669"/>
    <property type="project" value="UniProtKB-KW"/>
</dbReference>
<evidence type="ECO:0000256" key="3">
    <source>
        <dbReference type="HAMAP-Rule" id="MF_00245"/>
    </source>
</evidence>
<dbReference type="PANTHER" id="PTHR40083">
    <property type="entry name" value="UPF0122 PROTEIN CBO2450/CLC_2298"/>
    <property type="match status" value="1"/>
</dbReference>
<keyword evidence="5" id="KW-0238">DNA-binding</keyword>
<reference evidence="5" key="1">
    <citation type="submission" date="2020-10" db="EMBL/GenBank/DDBJ databases">
        <authorList>
            <person name="Gilroy R."/>
        </authorList>
    </citation>
    <scope>NUCLEOTIDE SEQUENCE</scope>
    <source>
        <strain evidence="5">CHK176-6737</strain>
    </source>
</reference>
<organism evidence="5 6">
    <name type="scientific">Candidatus Scybalenecus merdavium</name>
    <dbReference type="NCBI Taxonomy" id="2840939"/>
    <lineage>
        <taxon>Bacteria</taxon>
        <taxon>Bacillati</taxon>
        <taxon>Bacillota</taxon>
        <taxon>Clostridia</taxon>
        <taxon>Eubacteriales</taxon>
        <taxon>Oscillospiraceae</taxon>
        <taxon>Oscillospiraceae incertae sedis</taxon>
        <taxon>Candidatus Scybalenecus</taxon>
    </lineage>
</organism>
<dbReference type="PANTHER" id="PTHR40083:SF1">
    <property type="entry name" value="UPF0122 PROTEIN YLXM"/>
    <property type="match status" value="1"/>
</dbReference>
<evidence type="ECO:0000313" key="5">
    <source>
        <dbReference type="EMBL" id="HIU69357.1"/>
    </source>
</evidence>
<proteinExistence type="inferred from homology"/>
<dbReference type="Proteomes" id="UP000824125">
    <property type="component" value="Unassembled WGS sequence"/>
</dbReference>
<dbReference type="InterPro" id="IPR054831">
    <property type="entry name" value="UPF0122_fam_protein"/>
</dbReference>
<sequence>MPKNLEISLLLDFYGEMLTQKQRNFLMYYYDEDLSLSEIAENEGITRQGVRDAVKRAEAQLIEMESKLHLAARHEELRKSLEEITACAENINRYNLSHDLSREINDNVTKIRSLVEILSDQSFV</sequence>
<gene>
    <name evidence="5" type="ORF">IAD23_05295</name>
</gene>